<dbReference type="AlphaFoldDB" id="A0A8J6XVD6"/>
<evidence type="ECO:0000313" key="1">
    <source>
        <dbReference type="EMBL" id="MBD2774388.1"/>
    </source>
</evidence>
<protein>
    <submittedName>
        <fullName evidence="1">Uncharacterized protein</fullName>
    </submittedName>
</protein>
<evidence type="ECO:0000313" key="2">
    <source>
        <dbReference type="Proteomes" id="UP000629098"/>
    </source>
</evidence>
<reference evidence="1" key="1">
    <citation type="submission" date="2020-09" db="EMBL/GenBank/DDBJ databases">
        <title>Iningainema tapete sp. nov. (Scytonemataceae, Cyanobacteria) from greenhouses in central Florida (USA) produces two types of nodularin with biosynthetic potential for microcystin-LR and anabaenopeptins.</title>
        <authorList>
            <person name="Berthold D.E."/>
            <person name="Lefler F.W."/>
            <person name="Huang I.-S."/>
            <person name="Abdulla H."/>
            <person name="Zimba P.V."/>
            <person name="Laughinghouse H.D. IV."/>
        </authorList>
    </citation>
    <scope>NUCLEOTIDE SEQUENCE</scope>
    <source>
        <strain evidence="1">BLCCT55</strain>
    </source>
</reference>
<comment type="caution">
    <text evidence="1">The sequence shown here is derived from an EMBL/GenBank/DDBJ whole genome shotgun (WGS) entry which is preliminary data.</text>
</comment>
<accession>A0A8J6XVD6</accession>
<dbReference type="Proteomes" id="UP000629098">
    <property type="component" value="Unassembled WGS sequence"/>
</dbReference>
<dbReference type="RefSeq" id="WP_190831337.1">
    <property type="nucleotide sequence ID" value="NZ_CAWPPI010000069.1"/>
</dbReference>
<gene>
    <name evidence="1" type="ORF">ICL16_20520</name>
</gene>
<proteinExistence type="predicted"/>
<sequence length="143" mass="15706">MNYRIFVESIKVEKDQRTKLVNFEGFLELRGQFTASGVASIYPQNGNSDPRANIKAEQGDTIPVNLGITNVAFSGTSTIVPIKAELWELEFGSQGNDDYGVREDSMILDGSSRVTKTIPVDISADNSKERGGRVLVTFVAEMQ</sequence>
<name>A0A8J6XVD6_9CYAN</name>
<dbReference type="EMBL" id="JACXAE010000069">
    <property type="protein sequence ID" value="MBD2774388.1"/>
    <property type="molecule type" value="Genomic_DNA"/>
</dbReference>
<keyword evidence="2" id="KW-1185">Reference proteome</keyword>
<organism evidence="1 2">
    <name type="scientific">Iningainema tapete BLCC-T55</name>
    <dbReference type="NCBI Taxonomy" id="2748662"/>
    <lineage>
        <taxon>Bacteria</taxon>
        <taxon>Bacillati</taxon>
        <taxon>Cyanobacteriota</taxon>
        <taxon>Cyanophyceae</taxon>
        <taxon>Nostocales</taxon>
        <taxon>Scytonemataceae</taxon>
        <taxon>Iningainema tapete</taxon>
    </lineage>
</organism>